<keyword evidence="2" id="KW-1185">Reference proteome</keyword>
<comment type="caution">
    <text evidence="1">The sequence shown here is derived from an EMBL/GenBank/DDBJ whole genome shotgun (WGS) entry which is preliminary data.</text>
</comment>
<proteinExistence type="predicted"/>
<reference evidence="1" key="1">
    <citation type="submission" date="2020-06" db="EMBL/GenBank/DDBJ databases">
        <authorList>
            <person name="Onetto C."/>
        </authorList>
    </citation>
    <scope>NUCLEOTIDE SEQUENCE</scope>
</reference>
<gene>
    <name evidence="1" type="ORF">AWRI4233_LOCUS4250</name>
</gene>
<dbReference type="AlphaFoldDB" id="A0A9N8JWA6"/>
<accession>A0A9N8JWA6</accession>
<dbReference type="OrthoDB" id="3916944at2759"/>
<organism evidence="1 2">
    <name type="scientific">Aureobasidium mustum</name>
    <dbReference type="NCBI Taxonomy" id="2773714"/>
    <lineage>
        <taxon>Eukaryota</taxon>
        <taxon>Fungi</taxon>
        <taxon>Dikarya</taxon>
        <taxon>Ascomycota</taxon>
        <taxon>Pezizomycotina</taxon>
        <taxon>Dothideomycetes</taxon>
        <taxon>Dothideomycetidae</taxon>
        <taxon>Dothideales</taxon>
        <taxon>Saccotheciaceae</taxon>
        <taxon>Aureobasidium</taxon>
    </lineage>
</organism>
<evidence type="ECO:0000313" key="2">
    <source>
        <dbReference type="Proteomes" id="UP000714618"/>
    </source>
</evidence>
<name>A0A9N8JWA6_9PEZI</name>
<protein>
    <submittedName>
        <fullName evidence="1">Uncharacterized protein</fullName>
    </submittedName>
</protein>
<sequence>MCQLCVLNTISQNSRWPKPLEPLISDLHFLVTTAHSEFACYNPSTTPDTKDNSHSSAINHIYHHHNHIYSSKNTKTSLLTTLRDIKTLLEVLEEERVTWWDNKAKERKFWRETYQEDKITKINVVNNKTVEMIEGLKARLGTFCRWSLGLEDGVEGLDGVEKEGGGVKAEGEDVKMEG</sequence>
<dbReference type="Proteomes" id="UP000714618">
    <property type="component" value="Unassembled WGS sequence"/>
</dbReference>
<dbReference type="EMBL" id="CAIJEO010000005">
    <property type="protein sequence ID" value="CAD0093527.1"/>
    <property type="molecule type" value="Genomic_DNA"/>
</dbReference>
<evidence type="ECO:0000313" key="1">
    <source>
        <dbReference type="EMBL" id="CAD0093527.1"/>
    </source>
</evidence>